<dbReference type="Proteomes" id="UP001595443">
    <property type="component" value="Unassembled WGS sequence"/>
</dbReference>
<dbReference type="RefSeq" id="WP_377831495.1">
    <property type="nucleotide sequence ID" value="NZ_JBHRSK010000002.1"/>
</dbReference>
<comment type="caution">
    <text evidence="2">The sequence shown here is derived from an EMBL/GenBank/DDBJ whole genome shotgun (WGS) entry which is preliminary data.</text>
</comment>
<accession>A0ABV7AC34</accession>
<keyword evidence="3" id="KW-1185">Reference proteome</keyword>
<dbReference type="EMBL" id="JBHRSK010000002">
    <property type="protein sequence ID" value="MFC2966871.1"/>
    <property type="molecule type" value="Genomic_DNA"/>
</dbReference>
<organism evidence="2 3">
    <name type="scientific">Acidimangrovimonas pyrenivorans</name>
    <dbReference type="NCBI Taxonomy" id="2030798"/>
    <lineage>
        <taxon>Bacteria</taxon>
        <taxon>Pseudomonadati</taxon>
        <taxon>Pseudomonadota</taxon>
        <taxon>Alphaproteobacteria</taxon>
        <taxon>Rhodobacterales</taxon>
        <taxon>Paracoccaceae</taxon>
        <taxon>Acidimangrovimonas</taxon>
    </lineage>
</organism>
<reference evidence="3" key="1">
    <citation type="journal article" date="2019" name="Int. J. Syst. Evol. Microbiol.">
        <title>The Global Catalogue of Microorganisms (GCM) 10K type strain sequencing project: providing services to taxonomists for standard genome sequencing and annotation.</title>
        <authorList>
            <consortium name="The Broad Institute Genomics Platform"/>
            <consortium name="The Broad Institute Genome Sequencing Center for Infectious Disease"/>
            <person name="Wu L."/>
            <person name="Ma J."/>
        </authorList>
    </citation>
    <scope>NUCLEOTIDE SEQUENCE [LARGE SCALE GENOMIC DNA]</scope>
    <source>
        <strain evidence="3">KCTC 62192</strain>
    </source>
</reference>
<gene>
    <name evidence="2" type="ORF">ACFOES_02080</name>
</gene>
<dbReference type="Pfam" id="PF16289">
    <property type="entry name" value="PIN_12"/>
    <property type="match status" value="1"/>
</dbReference>
<evidence type="ECO:0000313" key="2">
    <source>
        <dbReference type="EMBL" id="MFC2966871.1"/>
    </source>
</evidence>
<dbReference type="InterPro" id="IPR032557">
    <property type="entry name" value="DUF4935"/>
</dbReference>
<name>A0ABV7AC34_9RHOB</name>
<proteinExistence type="predicted"/>
<evidence type="ECO:0000313" key="3">
    <source>
        <dbReference type="Proteomes" id="UP001595443"/>
    </source>
</evidence>
<evidence type="ECO:0000259" key="1">
    <source>
        <dbReference type="Pfam" id="PF16289"/>
    </source>
</evidence>
<protein>
    <submittedName>
        <fullName evidence="2">PIN domain-containing protein</fullName>
    </submittedName>
</protein>
<feature type="domain" description="DUF4935" evidence="1">
    <location>
        <begin position="21"/>
        <end position="190"/>
    </location>
</feature>
<sequence>MPTLNEEEIKARIADGSLTAVTLDTSIFDRYGCNLDFPLLGSLTQFKAGNVSVVFSDVIIAEVTSHISEKAIETQGALKQAIKKFSKAWKTAPVDAEIAQALQNDRDPSEFSATCVKAYVDNVEGEIVLSTANTAITEAVMQRYFAGGTPFENKKEKKSEFPDAFALVSLDQTFSQRRQYLLCVSADKGWHAFAEQSDWLLCVKDLDVALSYFHDTGRNIADNVVEMLKNGVAEELINDIELSIQARLDDFDFEPETHSGLDYEAEPTSASLQTVGFDSLSNPIITDANDEEVSFTVSVEADVLFEAGFTFYAYDSIDKDYVTLSTEYAEIESKHTFKLVVTVSRDLDPEPEPISVAVVKDRLEVNFGYVEPFPNEDPTHEKY</sequence>